<dbReference type="RefSeq" id="WP_141166090.1">
    <property type="nucleotide sequence ID" value="NZ_VHLH01000007.1"/>
</dbReference>
<dbReference type="Proteomes" id="UP000320314">
    <property type="component" value="Unassembled WGS sequence"/>
</dbReference>
<accession>A0A506UC55</accession>
<evidence type="ECO:0000313" key="5">
    <source>
        <dbReference type="Proteomes" id="UP000320314"/>
    </source>
</evidence>
<protein>
    <submittedName>
        <fullName evidence="4">TetR/AcrR family transcriptional regulator</fullName>
    </submittedName>
</protein>
<feature type="domain" description="HTH tetR-type" evidence="3">
    <location>
        <begin position="17"/>
        <end position="77"/>
    </location>
</feature>
<dbReference type="GO" id="GO:0003677">
    <property type="term" value="F:DNA binding"/>
    <property type="evidence" value="ECO:0007669"/>
    <property type="project" value="UniProtKB-UniRule"/>
</dbReference>
<feature type="DNA-binding region" description="H-T-H motif" evidence="2">
    <location>
        <begin position="40"/>
        <end position="59"/>
    </location>
</feature>
<organism evidence="4 5">
    <name type="scientific">Pararhizobium mangrovi</name>
    <dbReference type="NCBI Taxonomy" id="2590452"/>
    <lineage>
        <taxon>Bacteria</taxon>
        <taxon>Pseudomonadati</taxon>
        <taxon>Pseudomonadota</taxon>
        <taxon>Alphaproteobacteria</taxon>
        <taxon>Hyphomicrobiales</taxon>
        <taxon>Rhizobiaceae</taxon>
        <taxon>Rhizobium/Agrobacterium group</taxon>
        <taxon>Pararhizobium</taxon>
    </lineage>
</organism>
<dbReference type="Pfam" id="PF00440">
    <property type="entry name" value="TetR_N"/>
    <property type="match status" value="1"/>
</dbReference>
<evidence type="ECO:0000313" key="4">
    <source>
        <dbReference type="EMBL" id="TPW30239.1"/>
    </source>
</evidence>
<dbReference type="OrthoDB" id="3218408at2"/>
<dbReference type="InterPro" id="IPR001647">
    <property type="entry name" value="HTH_TetR"/>
</dbReference>
<evidence type="ECO:0000259" key="3">
    <source>
        <dbReference type="PROSITE" id="PS50977"/>
    </source>
</evidence>
<dbReference type="AlphaFoldDB" id="A0A506UC55"/>
<keyword evidence="1 2" id="KW-0238">DNA-binding</keyword>
<evidence type="ECO:0000256" key="1">
    <source>
        <dbReference type="ARBA" id="ARBA00023125"/>
    </source>
</evidence>
<name>A0A506UC55_9HYPH</name>
<keyword evidence="5" id="KW-1185">Reference proteome</keyword>
<comment type="caution">
    <text evidence="4">The sequence shown here is derived from an EMBL/GenBank/DDBJ whole genome shotgun (WGS) entry which is preliminary data.</text>
</comment>
<dbReference type="PROSITE" id="PS50977">
    <property type="entry name" value="HTH_TETR_2"/>
    <property type="match status" value="1"/>
</dbReference>
<dbReference type="Gene3D" id="1.10.357.10">
    <property type="entry name" value="Tetracycline Repressor, domain 2"/>
    <property type="match status" value="1"/>
</dbReference>
<proteinExistence type="predicted"/>
<dbReference type="InterPro" id="IPR009057">
    <property type="entry name" value="Homeodomain-like_sf"/>
</dbReference>
<reference evidence="4 5" key="1">
    <citation type="submission" date="2019-06" db="EMBL/GenBank/DDBJ databases">
        <authorList>
            <person name="Li M."/>
        </authorList>
    </citation>
    <scope>NUCLEOTIDE SEQUENCE [LARGE SCALE GENOMIC DNA]</scope>
    <source>
        <strain evidence="4 5">BGMRC6574</strain>
    </source>
</reference>
<evidence type="ECO:0000256" key="2">
    <source>
        <dbReference type="PROSITE-ProRule" id="PRU00335"/>
    </source>
</evidence>
<dbReference type="EMBL" id="VHLH01000007">
    <property type="protein sequence ID" value="TPW30239.1"/>
    <property type="molecule type" value="Genomic_DNA"/>
</dbReference>
<dbReference type="SUPFAM" id="SSF46689">
    <property type="entry name" value="Homeodomain-like"/>
    <property type="match status" value="1"/>
</dbReference>
<sequence length="221" mass="25303">MDERTATTNDTRPSGWRGSRELWLDAAKDAFLQSGLEAVKIQPLAAQLQLSRTSFYWFFRDRNTLLDALLEDWETKNTGAFVSACEAYADTITEAVLNLLSVFHEEAVFEPQMDFAIRGWAHQSEDVMGRVNIADERRLDAIRAMFERFGYEGDEADVRARTVYLAQIGYISMQVNETQATRMARVPAYVKTYSGYAPTEREMARFHSRHGYVSSMKRVSL</sequence>
<gene>
    <name evidence="4" type="ORF">FJU11_05795</name>
</gene>